<evidence type="ECO:0000313" key="2">
    <source>
        <dbReference type="EMBL" id="CAF4016384.1"/>
    </source>
</evidence>
<evidence type="ECO:0000313" key="3">
    <source>
        <dbReference type="Proteomes" id="UP000681967"/>
    </source>
</evidence>
<dbReference type="AlphaFoldDB" id="A0A8S2NT03"/>
<dbReference type="Proteomes" id="UP000681967">
    <property type="component" value="Unassembled WGS sequence"/>
</dbReference>
<sequence>TVNTDRMKPFYDRQQNNRSDSKLMIEKGDRTTKIAKTIHSNNQYSLISTVVRASSRNHQAPTRYGH</sequence>
<accession>A0A8S2NT03</accession>
<feature type="region of interest" description="Disordered" evidence="1">
    <location>
        <begin position="1"/>
        <end position="20"/>
    </location>
</feature>
<feature type="compositionally biased region" description="Basic and acidic residues" evidence="1">
    <location>
        <begin position="1"/>
        <end position="11"/>
    </location>
</feature>
<protein>
    <submittedName>
        <fullName evidence="2">Uncharacterized protein</fullName>
    </submittedName>
</protein>
<organism evidence="2 3">
    <name type="scientific">Rotaria magnacalcarata</name>
    <dbReference type="NCBI Taxonomy" id="392030"/>
    <lineage>
        <taxon>Eukaryota</taxon>
        <taxon>Metazoa</taxon>
        <taxon>Spiralia</taxon>
        <taxon>Gnathifera</taxon>
        <taxon>Rotifera</taxon>
        <taxon>Eurotatoria</taxon>
        <taxon>Bdelloidea</taxon>
        <taxon>Philodinida</taxon>
        <taxon>Philodinidae</taxon>
        <taxon>Rotaria</taxon>
    </lineage>
</organism>
<reference evidence="2" key="1">
    <citation type="submission" date="2021-02" db="EMBL/GenBank/DDBJ databases">
        <authorList>
            <person name="Nowell W R."/>
        </authorList>
    </citation>
    <scope>NUCLEOTIDE SEQUENCE</scope>
</reference>
<feature type="non-terminal residue" evidence="2">
    <location>
        <position position="1"/>
    </location>
</feature>
<name>A0A8S2NT03_9BILA</name>
<gene>
    <name evidence="2" type="ORF">BYL167_LOCUS14520</name>
</gene>
<evidence type="ECO:0000256" key="1">
    <source>
        <dbReference type="SAM" id="MobiDB-lite"/>
    </source>
</evidence>
<dbReference type="EMBL" id="CAJOBH010005189">
    <property type="protein sequence ID" value="CAF4016384.1"/>
    <property type="molecule type" value="Genomic_DNA"/>
</dbReference>
<comment type="caution">
    <text evidence="2">The sequence shown here is derived from an EMBL/GenBank/DDBJ whole genome shotgun (WGS) entry which is preliminary data.</text>
</comment>
<proteinExistence type="predicted"/>